<dbReference type="AlphaFoldDB" id="A0A7W9FMP8"/>
<evidence type="ECO:0000313" key="2">
    <source>
        <dbReference type="EMBL" id="MBB5753416.1"/>
    </source>
</evidence>
<dbReference type="PANTHER" id="PTHR36057">
    <property type="match status" value="1"/>
</dbReference>
<reference evidence="2 3" key="1">
    <citation type="submission" date="2020-08" db="EMBL/GenBank/DDBJ databases">
        <title>Genomic Encyclopedia of Type Strains, Phase IV (KMG-IV): sequencing the most valuable type-strain genomes for metagenomic binning, comparative biology and taxonomic classification.</title>
        <authorList>
            <person name="Goeker M."/>
        </authorList>
    </citation>
    <scope>NUCLEOTIDE SEQUENCE [LARGE SCALE GENOMIC DNA]</scope>
    <source>
        <strain evidence="2 3">DSM 16268</strain>
    </source>
</reference>
<feature type="signal peptide" evidence="1">
    <location>
        <begin position="1"/>
        <end position="24"/>
    </location>
</feature>
<gene>
    <name evidence="2" type="ORF">GGQ63_002486</name>
</gene>
<dbReference type="InterPro" id="IPR036249">
    <property type="entry name" value="Thioredoxin-like_sf"/>
</dbReference>
<evidence type="ECO:0000313" key="3">
    <source>
        <dbReference type="Proteomes" id="UP000523821"/>
    </source>
</evidence>
<feature type="chain" id="PRO_5031167249" description="DUF1223 domain-containing protein" evidence="1">
    <location>
        <begin position="25"/>
        <end position="249"/>
    </location>
</feature>
<dbReference type="SUPFAM" id="SSF52833">
    <property type="entry name" value="Thioredoxin-like"/>
    <property type="match status" value="1"/>
</dbReference>
<dbReference type="InterPro" id="IPR010634">
    <property type="entry name" value="DUF1223"/>
</dbReference>
<dbReference type="EMBL" id="JACHOO010000005">
    <property type="protein sequence ID" value="MBB5753416.1"/>
    <property type="molecule type" value="Genomic_DNA"/>
</dbReference>
<dbReference type="Pfam" id="PF06764">
    <property type="entry name" value="DUF1223"/>
    <property type="match status" value="1"/>
</dbReference>
<organism evidence="2 3">
    <name type="scientific">Prosthecomicrobium pneumaticum</name>
    <dbReference type="NCBI Taxonomy" id="81895"/>
    <lineage>
        <taxon>Bacteria</taxon>
        <taxon>Pseudomonadati</taxon>
        <taxon>Pseudomonadota</taxon>
        <taxon>Alphaproteobacteria</taxon>
        <taxon>Hyphomicrobiales</taxon>
        <taxon>Kaistiaceae</taxon>
        <taxon>Prosthecomicrobium</taxon>
    </lineage>
</organism>
<dbReference type="RefSeq" id="WP_183856246.1">
    <property type="nucleotide sequence ID" value="NZ_JACHOO010000005.1"/>
</dbReference>
<accession>A0A7W9FMP8</accession>
<sequence length="249" mass="26755">MIAKRTWAVALGLCAALVPPQVFAEEPVRAVVELFTSQGCSSCPPADALLGEYAARDDIVALSLPIDYWDYLGWPDTLSEPEFTERQRAYSEARGDRQVFTPQMVVNGGAPVVGGRRAAVDAAIARSGPLPVPITVTMAGDAIRVAIGAAPPGDPARGTLWLALYDRRIEVTVGRGENSGRTLPYYNVVRKLRPIAMWDGRPMTVDLPISEYRKAKADGCAVLLQTETAAGQPGRMLGAAHIEHHPQAL</sequence>
<keyword evidence="3" id="KW-1185">Reference proteome</keyword>
<dbReference type="PANTHER" id="PTHR36057:SF1">
    <property type="entry name" value="LIPOPROTEIN LIPID ATTACHMENT SITE-LIKE PROTEIN, PUTATIVE (DUF1223)-RELATED"/>
    <property type="match status" value="1"/>
</dbReference>
<protein>
    <recommendedName>
        <fullName evidence="4">DUF1223 domain-containing protein</fullName>
    </recommendedName>
</protein>
<evidence type="ECO:0008006" key="4">
    <source>
        <dbReference type="Google" id="ProtNLM"/>
    </source>
</evidence>
<dbReference type="Proteomes" id="UP000523821">
    <property type="component" value="Unassembled WGS sequence"/>
</dbReference>
<proteinExistence type="predicted"/>
<keyword evidence="1" id="KW-0732">Signal</keyword>
<evidence type="ECO:0000256" key="1">
    <source>
        <dbReference type="SAM" id="SignalP"/>
    </source>
</evidence>
<name>A0A7W9FMP8_9HYPH</name>
<comment type="caution">
    <text evidence="2">The sequence shown here is derived from an EMBL/GenBank/DDBJ whole genome shotgun (WGS) entry which is preliminary data.</text>
</comment>